<dbReference type="Gene3D" id="2.60.120.560">
    <property type="entry name" value="Exo-inulinase, domain 1"/>
    <property type="match status" value="1"/>
</dbReference>
<proteinExistence type="predicted"/>
<dbReference type="AlphaFoldDB" id="A0A5C7GJV7"/>
<name>A0A5C7GJV7_9FLAO</name>
<evidence type="ECO:0000259" key="1">
    <source>
        <dbReference type="Pfam" id="PF06439"/>
    </source>
</evidence>
<dbReference type="EMBL" id="VRKQ01000008">
    <property type="protein sequence ID" value="TXG38505.1"/>
    <property type="molecule type" value="Genomic_DNA"/>
</dbReference>
<dbReference type="Pfam" id="PF06439">
    <property type="entry name" value="3keto-disac_hyd"/>
    <property type="match status" value="1"/>
</dbReference>
<dbReference type="OrthoDB" id="176168at2"/>
<dbReference type="GO" id="GO:0016787">
    <property type="term" value="F:hydrolase activity"/>
    <property type="evidence" value="ECO:0007669"/>
    <property type="project" value="InterPro"/>
</dbReference>
<dbReference type="RefSeq" id="WP_147765719.1">
    <property type="nucleotide sequence ID" value="NZ_VRKQ01000008.1"/>
</dbReference>
<dbReference type="InterPro" id="IPR010496">
    <property type="entry name" value="AL/BT2_dom"/>
</dbReference>
<organism evidence="2 3">
    <name type="scientific">Seonamhaeicola maritimus</name>
    <dbReference type="NCBI Taxonomy" id="2591822"/>
    <lineage>
        <taxon>Bacteria</taxon>
        <taxon>Pseudomonadati</taxon>
        <taxon>Bacteroidota</taxon>
        <taxon>Flavobacteriia</taxon>
        <taxon>Flavobacteriales</taxon>
        <taxon>Flavobacteriaceae</taxon>
    </lineage>
</organism>
<gene>
    <name evidence="2" type="ORF">FUA22_01070</name>
</gene>
<evidence type="ECO:0000313" key="2">
    <source>
        <dbReference type="EMBL" id="TXG38505.1"/>
    </source>
</evidence>
<accession>A0A5C7GJV7</accession>
<feature type="domain" description="3-keto-alpha-glucoside-1,2-lyase/3-keto-2-hydroxy-glucal hydratase" evidence="1">
    <location>
        <begin position="67"/>
        <end position="260"/>
    </location>
</feature>
<reference evidence="2 3" key="1">
    <citation type="submission" date="2019-08" db="EMBL/GenBank/DDBJ databases">
        <title>Seonamhaeicola sediminis sp. nov., isolated from marine sediment.</title>
        <authorList>
            <person name="Cao W.R."/>
        </authorList>
    </citation>
    <scope>NUCLEOTIDE SEQUENCE [LARGE SCALE GENOMIC DNA]</scope>
    <source>
        <strain evidence="2 3">1505</strain>
    </source>
</reference>
<comment type="caution">
    <text evidence="2">The sequence shown here is derived from an EMBL/GenBank/DDBJ whole genome shotgun (WGS) entry which is preliminary data.</text>
</comment>
<evidence type="ECO:0000313" key="3">
    <source>
        <dbReference type="Proteomes" id="UP000321080"/>
    </source>
</evidence>
<sequence>MKKLIISTLVIGACFLSCKGQEKKEVQQKEILTPEERNKIDPKLTEFWEPKVPKVTPGKNAAAPSDAIVLFDGSNFDSWSQKSSSSVGWTLNDDGSMTVNPKTGGITSKQTFGSIQLHLEWKSPPKVEGKSGQGLGNSGVFLQGRYEVQVLDNIDNETYSNGQVGSVYKQSIPLAMASVPTGEWNTYDIIYHQPEFNELGEVTKKATITVLHNGVLVQDHFEIQGPTEYKGPPIYKAHDKAPIHLQAHGDLVSYRNIWVREL</sequence>
<protein>
    <submittedName>
        <fullName evidence="2">DUF1080 domain-containing protein</fullName>
    </submittedName>
</protein>
<keyword evidence="3" id="KW-1185">Reference proteome</keyword>
<dbReference type="Proteomes" id="UP000321080">
    <property type="component" value="Unassembled WGS sequence"/>
</dbReference>